<dbReference type="InterPro" id="IPR036865">
    <property type="entry name" value="CRAL-TRIO_dom_sf"/>
</dbReference>
<sequence>MSGFPNDLSDTQRAALATLAQSLTPGHLQSHSLTINTPDTSLWNVDLSAVSSTSPLTSGQSVILLKFLRARDFVVADALAMLTNTLKWRKAFNVTSLASEVFPDDYASLGQVFGRERASRCPVTYNYYGGLNVDALFTSTPTNPSAGPDQFVRWRVQLMESAMSQLDLNSDPEVEAVMQVHDYAGASMRPAGAMRDATKQIIALFADNYPECLSRKLFVNVPAVMESLFSVISVFSPAKTRAKFRMIGAGRTREALWEWIDPTEVPDRYGKFDAGDKHKIQDVGVGARSTVVVWRKVSKGQSVRWKVVTGGLDVGVAGGVAKEALAEGPVGAEPVVIKGGKVPKEADVKRGEIVDGKVEKVDDDGVAYLVLDNGYSVLTSKVVKYVFEVEG</sequence>
<dbReference type="GO" id="GO:0016020">
    <property type="term" value="C:membrane"/>
    <property type="evidence" value="ECO:0007669"/>
    <property type="project" value="UniProtKB-SubCell"/>
</dbReference>
<evidence type="ECO:0000256" key="3">
    <source>
        <dbReference type="ARBA" id="ARBA00023136"/>
    </source>
</evidence>
<evidence type="ECO:0000313" key="6">
    <source>
        <dbReference type="Proteomes" id="UP000193411"/>
    </source>
</evidence>
<dbReference type="InterPro" id="IPR036598">
    <property type="entry name" value="GOLD_dom_sf"/>
</dbReference>
<proteinExistence type="predicted"/>
<dbReference type="SUPFAM" id="SSF52087">
    <property type="entry name" value="CRAL/TRIO domain"/>
    <property type="match status" value="1"/>
</dbReference>
<keyword evidence="3" id="KW-0472">Membrane</keyword>
<evidence type="ECO:0000256" key="2">
    <source>
        <dbReference type="ARBA" id="ARBA00022448"/>
    </source>
</evidence>
<evidence type="ECO:0000256" key="1">
    <source>
        <dbReference type="ARBA" id="ARBA00004370"/>
    </source>
</evidence>
<dbReference type="Gene3D" id="2.60.120.680">
    <property type="entry name" value="GOLD domain"/>
    <property type="match status" value="1"/>
</dbReference>
<dbReference type="InterPro" id="IPR001251">
    <property type="entry name" value="CRAL-TRIO_dom"/>
</dbReference>
<dbReference type="Proteomes" id="UP000193411">
    <property type="component" value="Unassembled WGS sequence"/>
</dbReference>
<comment type="caution">
    <text evidence="5">The sequence shown here is derived from an EMBL/GenBank/DDBJ whole genome shotgun (WGS) entry which is preliminary data.</text>
</comment>
<dbReference type="PANTHER" id="PTHR45932">
    <property type="entry name" value="PATELLIN-1"/>
    <property type="match status" value="1"/>
</dbReference>
<name>A0A1Y2HMX8_9FUNG</name>
<dbReference type="Pfam" id="PF03765">
    <property type="entry name" value="CRAL_TRIO_N"/>
    <property type="match status" value="1"/>
</dbReference>
<dbReference type="OrthoDB" id="75724at2759"/>
<dbReference type="AlphaFoldDB" id="A0A1Y2HMX8"/>
<gene>
    <name evidence="5" type="ORF">BCR44DRAFT_33821</name>
</gene>
<evidence type="ECO:0000313" key="5">
    <source>
        <dbReference type="EMBL" id="ORZ35967.1"/>
    </source>
</evidence>
<evidence type="ECO:0000259" key="4">
    <source>
        <dbReference type="PROSITE" id="PS50191"/>
    </source>
</evidence>
<dbReference type="InterPro" id="IPR036273">
    <property type="entry name" value="CRAL/TRIO_N_dom_sf"/>
</dbReference>
<dbReference type="SMART" id="SM01100">
    <property type="entry name" value="CRAL_TRIO_N"/>
    <property type="match status" value="1"/>
</dbReference>
<feature type="domain" description="CRAL-TRIO" evidence="4">
    <location>
        <begin position="94"/>
        <end position="277"/>
    </location>
</feature>
<dbReference type="SUPFAM" id="SSF46938">
    <property type="entry name" value="CRAL/TRIO N-terminal domain"/>
    <property type="match status" value="1"/>
</dbReference>
<dbReference type="SMART" id="SM00516">
    <property type="entry name" value="SEC14"/>
    <property type="match status" value="1"/>
</dbReference>
<dbReference type="Gene3D" id="3.40.525.10">
    <property type="entry name" value="CRAL-TRIO lipid binding domain"/>
    <property type="match status" value="1"/>
</dbReference>
<keyword evidence="2" id="KW-0813">Transport</keyword>
<dbReference type="SUPFAM" id="SSF101576">
    <property type="entry name" value="Supernatant protein factor (SPF), C-terminal domain"/>
    <property type="match status" value="1"/>
</dbReference>
<dbReference type="STRING" id="765915.A0A1Y2HMX8"/>
<protein>
    <submittedName>
        <fullName evidence="5">CRAL-TRIO domain-containing protein</fullName>
    </submittedName>
</protein>
<accession>A0A1Y2HMX8</accession>
<dbReference type="Pfam" id="PF00650">
    <property type="entry name" value="CRAL_TRIO"/>
    <property type="match status" value="1"/>
</dbReference>
<dbReference type="InterPro" id="IPR044834">
    <property type="entry name" value="PATL"/>
</dbReference>
<reference evidence="5 6" key="1">
    <citation type="submission" date="2016-07" db="EMBL/GenBank/DDBJ databases">
        <title>Pervasive Adenine N6-methylation of Active Genes in Fungi.</title>
        <authorList>
            <consortium name="DOE Joint Genome Institute"/>
            <person name="Mondo S.J."/>
            <person name="Dannebaum R.O."/>
            <person name="Kuo R.C."/>
            <person name="Labutti K."/>
            <person name="Haridas S."/>
            <person name="Kuo A."/>
            <person name="Salamov A."/>
            <person name="Ahrendt S.R."/>
            <person name="Lipzen A."/>
            <person name="Sullivan W."/>
            <person name="Andreopoulos W.B."/>
            <person name="Clum A."/>
            <person name="Lindquist E."/>
            <person name="Daum C."/>
            <person name="Ramamoorthy G.K."/>
            <person name="Gryganskyi A."/>
            <person name="Culley D."/>
            <person name="Magnuson J.K."/>
            <person name="James T.Y."/>
            <person name="O'Malley M.A."/>
            <person name="Stajich J.E."/>
            <person name="Spatafora J.W."/>
            <person name="Visel A."/>
            <person name="Grigoriev I.V."/>
        </authorList>
    </citation>
    <scope>NUCLEOTIDE SEQUENCE [LARGE SCALE GENOMIC DNA]</scope>
    <source>
        <strain evidence="5 6">PL171</strain>
    </source>
</reference>
<comment type="subcellular location">
    <subcellularLocation>
        <location evidence="1">Membrane</location>
    </subcellularLocation>
</comment>
<dbReference type="PROSITE" id="PS50191">
    <property type="entry name" value="CRAL_TRIO"/>
    <property type="match status" value="1"/>
</dbReference>
<dbReference type="Gene3D" id="1.10.8.20">
    <property type="entry name" value="N-terminal domain of phosphatidylinositol transfer protein sec14p"/>
    <property type="match status" value="1"/>
</dbReference>
<dbReference type="CDD" id="cd00170">
    <property type="entry name" value="SEC14"/>
    <property type="match status" value="1"/>
</dbReference>
<dbReference type="EMBL" id="MCFL01000019">
    <property type="protein sequence ID" value="ORZ35967.1"/>
    <property type="molecule type" value="Genomic_DNA"/>
</dbReference>
<dbReference type="GO" id="GO:0008289">
    <property type="term" value="F:lipid binding"/>
    <property type="evidence" value="ECO:0007669"/>
    <property type="project" value="InterPro"/>
</dbReference>
<dbReference type="InterPro" id="IPR011074">
    <property type="entry name" value="CRAL/TRIO_N_dom"/>
</dbReference>
<organism evidence="5 6">
    <name type="scientific">Catenaria anguillulae PL171</name>
    <dbReference type="NCBI Taxonomy" id="765915"/>
    <lineage>
        <taxon>Eukaryota</taxon>
        <taxon>Fungi</taxon>
        <taxon>Fungi incertae sedis</taxon>
        <taxon>Blastocladiomycota</taxon>
        <taxon>Blastocladiomycetes</taxon>
        <taxon>Blastocladiales</taxon>
        <taxon>Catenariaceae</taxon>
        <taxon>Catenaria</taxon>
    </lineage>
</organism>
<keyword evidence="6" id="KW-1185">Reference proteome</keyword>
<dbReference type="PANTHER" id="PTHR45932:SF17">
    <property type="entry name" value="CELLULAR RETINALDEHYDE-BINDING_TRIPLE FUNCTION DOMAIN-CONTAINING PROTEIN"/>
    <property type="match status" value="1"/>
</dbReference>